<evidence type="ECO:0000313" key="1">
    <source>
        <dbReference type="EMBL" id="PNX90624.1"/>
    </source>
</evidence>
<name>A0A2K3MIP0_TRIPR</name>
<proteinExistence type="predicted"/>
<evidence type="ECO:0000313" key="2">
    <source>
        <dbReference type="Proteomes" id="UP000236291"/>
    </source>
</evidence>
<accession>A0A2K3MIP0</accession>
<organism evidence="1 2">
    <name type="scientific">Trifolium pratense</name>
    <name type="common">Red clover</name>
    <dbReference type="NCBI Taxonomy" id="57577"/>
    <lineage>
        <taxon>Eukaryota</taxon>
        <taxon>Viridiplantae</taxon>
        <taxon>Streptophyta</taxon>
        <taxon>Embryophyta</taxon>
        <taxon>Tracheophyta</taxon>
        <taxon>Spermatophyta</taxon>
        <taxon>Magnoliopsida</taxon>
        <taxon>eudicotyledons</taxon>
        <taxon>Gunneridae</taxon>
        <taxon>Pentapetalae</taxon>
        <taxon>rosids</taxon>
        <taxon>fabids</taxon>
        <taxon>Fabales</taxon>
        <taxon>Fabaceae</taxon>
        <taxon>Papilionoideae</taxon>
        <taxon>50 kb inversion clade</taxon>
        <taxon>NPAAA clade</taxon>
        <taxon>Hologalegina</taxon>
        <taxon>IRL clade</taxon>
        <taxon>Trifolieae</taxon>
        <taxon>Trifolium</taxon>
    </lineage>
</organism>
<comment type="caution">
    <text evidence="1">The sequence shown here is derived from an EMBL/GenBank/DDBJ whole genome shotgun (WGS) entry which is preliminary data.</text>
</comment>
<dbReference type="AlphaFoldDB" id="A0A2K3MIP0"/>
<feature type="non-terminal residue" evidence="1">
    <location>
        <position position="1"/>
    </location>
</feature>
<reference evidence="1 2" key="2">
    <citation type="journal article" date="2017" name="Front. Plant Sci.">
        <title>Gene Classification and Mining of Molecular Markers Useful in Red Clover (Trifolium pratense) Breeding.</title>
        <authorList>
            <person name="Istvanek J."/>
            <person name="Dluhosova J."/>
            <person name="Dluhos P."/>
            <person name="Patkova L."/>
            <person name="Nedelnik J."/>
            <person name="Repkova J."/>
        </authorList>
    </citation>
    <scope>NUCLEOTIDE SEQUENCE [LARGE SCALE GENOMIC DNA]</scope>
    <source>
        <strain evidence="2">cv. Tatra</strain>
        <tissue evidence="1">Young leaves</tissue>
    </source>
</reference>
<sequence length="33" mass="3966">IPNATNHAVVAYELHYRAYRQAKDVENKIYDRF</sequence>
<protein>
    <submittedName>
        <fullName evidence="1">Uncharacterized protein</fullName>
    </submittedName>
</protein>
<dbReference type="Proteomes" id="UP000236291">
    <property type="component" value="Unassembled WGS sequence"/>
</dbReference>
<gene>
    <name evidence="1" type="ORF">L195_g046749</name>
</gene>
<reference evidence="1 2" key="1">
    <citation type="journal article" date="2014" name="Am. J. Bot.">
        <title>Genome assembly and annotation for red clover (Trifolium pratense; Fabaceae).</title>
        <authorList>
            <person name="Istvanek J."/>
            <person name="Jaros M."/>
            <person name="Krenek A."/>
            <person name="Repkova J."/>
        </authorList>
    </citation>
    <scope>NUCLEOTIDE SEQUENCE [LARGE SCALE GENOMIC DNA]</scope>
    <source>
        <strain evidence="2">cv. Tatra</strain>
        <tissue evidence="1">Young leaves</tissue>
    </source>
</reference>
<dbReference type="EMBL" id="ASHM01063442">
    <property type="protein sequence ID" value="PNX90624.1"/>
    <property type="molecule type" value="Genomic_DNA"/>
</dbReference>